<sequence length="226" mass="24465">MARSRAAPRASGGSSHHAAASPPPKKAEPLHQSTPHAHPQQPNGVTNIYAPTQPAEAQQLAQAAQQEGHVCTPQLVGYSKCLEANPESADSCKWAWDYFTQCQREHPMQPPQETARTRALGGCLVVVVAAKAPSVDFGPSAAPVPRRTRSSRTANYLYGHSNQAPTQPAEAQQLAQAAQQEGHVCTPQLVGYSKCLEANPESADSCKWAWDYFTQCQREHPMQPPQ</sequence>
<dbReference type="AlphaFoldDB" id="A0A504X5V7"/>
<accession>A0A504X5V7</accession>
<evidence type="ECO:0000313" key="2">
    <source>
        <dbReference type="EMBL" id="TPP43005.1"/>
    </source>
</evidence>
<feature type="region of interest" description="Disordered" evidence="1">
    <location>
        <begin position="1"/>
        <end position="49"/>
    </location>
</feature>
<dbReference type="VEuPathDB" id="TriTrypDB:LDHU3_04.0880"/>
<gene>
    <name evidence="2" type="ORF">CGC20_9370</name>
</gene>
<dbReference type="VEuPathDB" id="TriTrypDB:LDHU3_04.0890"/>
<feature type="compositionally biased region" description="Low complexity" evidence="1">
    <location>
        <begin position="1"/>
        <end position="20"/>
    </location>
</feature>
<protein>
    <submittedName>
        <fullName evidence="2">Uncharacterized protein</fullName>
    </submittedName>
</protein>
<feature type="compositionally biased region" description="Polar residues" evidence="1">
    <location>
        <begin position="31"/>
        <end position="46"/>
    </location>
</feature>
<proteinExistence type="predicted"/>
<name>A0A504X5V7_LEIDO</name>
<dbReference type="VEuPathDB" id="TriTrypDB:LdCL_040012200"/>
<dbReference type="Proteomes" id="UP000318821">
    <property type="component" value="Unassembled WGS sequence"/>
</dbReference>
<dbReference type="VEuPathDB" id="TriTrypDB:LdCL_040012300"/>
<evidence type="ECO:0000256" key="1">
    <source>
        <dbReference type="SAM" id="MobiDB-lite"/>
    </source>
</evidence>
<comment type="caution">
    <text evidence="2">The sequence shown here is derived from an EMBL/GenBank/DDBJ whole genome shotgun (WGS) entry which is preliminary data.</text>
</comment>
<dbReference type="EMBL" id="RHLD01000063">
    <property type="protein sequence ID" value="TPP43005.1"/>
    <property type="molecule type" value="Genomic_DNA"/>
</dbReference>
<evidence type="ECO:0000313" key="3">
    <source>
        <dbReference type="Proteomes" id="UP000318821"/>
    </source>
</evidence>
<reference evidence="3" key="1">
    <citation type="submission" date="2019-02" db="EMBL/GenBank/DDBJ databases">
        <title>FDA dAtabase for Regulatory Grade micrObial Sequences (FDA-ARGOS): Supporting development and validation of Infectious Disease Dx tests.</title>
        <authorList>
            <person name="Duncan R."/>
            <person name="Fisher C."/>
            <person name="Tallon L."/>
            <person name="Sadzewicz L."/>
            <person name="Sengamalay N."/>
            <person name="Ott S."/>
            <person name="Godinez A."/>
            <person name="Nagaraj S."/>
            <person name="Vavikolanu K."/>
            <person name="Vyas G."/>
            <person name="Nadendla S."/>
            <person name="Aluvathingal J."/>
            <person name="Sichtig H."/>
        </authorList>
    </citation>
    <scope>NUCLEOTIDE SEQUENCE [LARGE SCALE GENOMIC DNA]</scope>
    <source>
        <strain evidence="3">FDAARGOS_360</strain>
    </source>
</reference>
<organism evidence="2 3">
    <name type="scientific">Leishmania donovani</name>
    <dbReference type="NCBI Taxonomy" id="5661"/>
    <lineage>
        <taxon>Eukaryota</taxon>
        <taxon>Discoba</taxon>
        <taxon>Euglenozoa</taxon>
        <taxon>Kinetoplastea</taxon>
        <taxon>Metakinetoplastina</taxon>
        <taxon>Trypanosomatida</taxon>
        <taxon>Trypanosomatidae</taxon>
        <taxon>Leishmaniinae</taxon>
        <taxon>Leishmania</taxon>
    </lineage>
</organism>